<dbReference type="RefSeq" id="WP_162662574.1">
    <property type="nucleotide sequence ID" value="NZ_CP048020.1"/>
</dbReference>
<dbReference type="Gene3D" id="3.40.30.10">
    <property type="entry name" value="Glutaredoxin"/>
    <property type="match status" value="1"/>
</dbReference>
<dbReference type="KEGG" id="trz:GWP43_02905"/>
<dbReference type="NCBIfam" id="TIGR01617">
    <property type="entry name" value="arsC_related"/>
    <property type="match status" value="1"/>
</dbReference>
<accession>A0A6P1XYS8</accession>
<reference evidence="3 4" key="1">
    <citation type="submission" date="2020-01" db="EMBL/GenBank/DDBJ databases">
        <title>Complete genome sequence of a human oral phylogroup 1 Treponema sp. strain ATCC 700766, originally isolated from periodontitis dental plaque.</title>
        <authorList>
            <person name="Chan Y."/>
            <person name="Huo Y.-B."/>
            <person name="Yu X.-L."/>
            <person name="Zeng H."/>
            <person name="Leung W.-K."/>
            <person name="Watt R.M."/>
        </authorList>
    </citation>
    <scope>NUCLEOTIDE SEQUENCE [LARGE SCALE GENOMIC DNA]</scope>
    <source>
        <strain evidence="3 4">OMZ 804</strain>
    </source>
</reference>
<dbReference type="CDD" id="cd03036">
    <property type="entry name" value="ArsC_like"/>
    <property type="match status" value="1"/>
</dbReference>
<evidence type="ECO:0000256" key="2">
    <source>
        <dbReference type="PROSITE-ProRule" id="PRU01282"/>
    </source>
</evidence>
<evidence type="ECO:0000313" key="4">
    <source>
        <dbReference type="Proteomes" id="UP000464374"/>
    </source>
</evidence>
<dbReference type="PANTHER" id="PTHR30041:SF8">
    <property type="entry name" value="PROTEIN YFFB"/>
    <property type="match status" value="1"/>
</dbReference>
<dbReference type="InterPro" id="IPR006660">
    <property type="entry name" value="Arsenate_reductase-like"/>
</dbReference>
<dbReference type="InterPro" id="IPR036249">
    <property type="entry name" value="Thioredoxin-like_sf"/>
</dbReference>
<dbReference type="AlphaFoldDB" id="A0A6P1XYS8"/>
<name>A0A6P1XYS8_9SPIR</name>
<gene>
    <name evidence="3" type="ORF">GWP43_02905</name>
</gene>
<sequence length="116" mass="13638">MTFIYYPKCRTCMKAKKWLGDHHIDYIERHIKEDNPSVAELQTWHRQSGLPLKKFFNTSGLLYKSLQLKDKLSGMTDDEMYSILASDGMLVKRPLIITKNKVLIGFKEKEWEESLV</sequence>
<proteinExistence type="inferred from homology"/>
<dbReference type="Pfam" id="PF03960">
    <property type="entry name" value="ArsC"/>
    <property type="match status" value="1"/>
</dbReference>
<dbReference type="EMBL" id="CP048020">
    <property type="protein sequence ID" value="QHX42571.1"/>
    <property type="molecule type" value="Genomic_DNA"/>
</dbReference>
<dbReference type="Proteomes" id="UP000464374">
    <property type="component" value="Chromosome"/>
</dbReference>
<protein>
    <submittedName>
        <fullName evidence="3">Arsenate reductase family protein</fullName>
    </submittedName>
</protein>
<organism evidence="3 4">
    <name type="scientific">Treponema vincentii</name>
    <dbReference type="NCBI Taxonomy" id="69710"/>
    <lineage>
        <taxon>Bacteria</taxon>
        <taxon>Pseudomonadati</taxon>
        <taxon>Spirochaetota</taxon>
        <taxon>Spirochaetia</taxon>
        <taxon>Spirochaetales</taxon>
        <taxon>Treponemataceae</taxon>
        <taxon>Treponema</taxon>
    </lineage>
</organism>
<evidence type="ECO:0000256" key="1">
    <source>
        <dbReference type="ARBA" id="ARBA00007198"/>
    </source>
</evidence>
<dbReference type="InterPro" id="IPR006504">
    <property type="entry name" value="Tscrpt_reg_Spx/MgsR"/>
</dbReference>
<dbReference type="PROSITE" id="PS51353">
    <property type="entry name" value="ARSC"/>
    <property type="match status" value="1"/>
</dbReference>
<dbReference type="SUPFAM" id="SSF52833">
    <property type="entry name" value="Thioredoxin-like"/>
    <property type="match status" value="1"/>
</dbReference>
<dbReference type="PANTHER" id="PTHR30041">
    <property type="entry name" value="ARSENATE REDUCTASE"/>
    <property type="match status" value="1"/>
</dbReference>
<evidence type="ECO:0000313" key="3">
    <source>
        <dbReference type="EMBL" id="QHX42571.1"/>
    </source>
</evidence>
<comment type="similarity">
    <text evidence="1 2">Belongs to the ArsC family.</text>
</comment>